<gene>
    <name evidence="1" type="ORF">OIPHN260_13360</name>
</gene>
<protein>
    <submittedName>
        <fullName evidence="1">Uncharacterized protein</fullName>
    </submittedName>
</protein>
<accession>A0AAU9C6G3</accession>
<dbReference type="RefSeq" id="WP_239659904.1">
    <property type="nucleotide sequence ID" value="NZ_JAVDKX010000002.1"/>
</dbReference>
<dbReference type="EMBL" id="AP023447">
    <property type="protein sequence ID" value="BCL41834.1"/>
    <property type="molecule type" value="Genomic_DNA"/>
</dbReference>
<reference evidence="1" key="1">
    <citation type="journal article" date="2020" name="J Glob Antimicrob Resist">
        <title>Genomic characterization of clinical Enterobacter roggenkampii co-harboring blaIMP-1- and blaGES-5-encoding IncP6 and mcr-9-encoding IncHI2 plasmids isolated in Japan.</title>
        <authorList>
            <person name="Umeda K."/>
            <person name="Nakamura H."/>
            <person name="Fukuda A."/>
            <person name="Matsumoto Y."/>
            <person name="Motooka D."/>
            <person name="Nakamura S."/>
            <person name="Yasui Y."/>
            <person name="Yoshida H."/>
            <person name="Kawahara R."/>
        </authorList>
    </citation>
    <scope>NUCLEOTIDE SEQUENCE</scope>
    <source>
        <strain evidence="1">OIPH-N260</strain>
    </source>
</reference>
<dbReference type="Proteomes" id="UP000595858">
    <property type="component" value="Chromosome"/>
</dbReference>
<name>A0AAU9C6G3_9ENTR</name>
<organism evidence="1 2">
    <name type="scientific">Enterobacter roggenkampii</name>
    <dbReference type="NCBI Taxonomy" id="1812935"/>
    <lineage>
        <taxon>Bacteria</taxon>
        <taxon>Pseudomonadati</taxon>
        <taxon>Pseudomonadota</taxon>
        <taxon>Gammaproteobacteria</taxon>
        <taxon>Enterobacterales</taxon>
        <taxon>Enterobacteriaceae</taxon>
        <taxon>Enterobacter</taxon>
        <taxon>Enterobacter cloacae complex</taxon>
    </lineage>
</organism>
<evidence type="ECO:0000313" key="1">
    <source>
        <dbReference type="EMBL" id="BCL41834.1"/>
    </source>
</evidence>
<evidence type="ECO:0000313" key="2">
    <source>
        <dbReference type="Proteomes" id="UP000595858"/>
    </source>
</evidence>
<dbReference type="AlphaFoldDB" id="A0AAU9C6G3"/>
<sequence length="76" mass="8936">MSDSEQTGDGQRFWLRMIDWAFSMNYRISVADGTVGEEWHLTPVSSYAELEERWIAFAWGHDRDVHPHRRLVISKA</sequence>
<proteinExistence type="predicted"/>